<protein>
    <recommendedName>
        <fullName evidence="13">Phosphoglucomutase 2</fullName>
    </recommendedName>
</protein>
<evidence type="ECO:0000256" key="2">
    <source>
        <dbReference type="ARBA" id="ARBA00010231"/>
    </source>
</evidence>
<feature type="domain" description="Alpha-D-phosphohexomutase alpha/beta/alpha" evidence="10">
    <location>
        <begin position="349"/>
        <end position="443"/>
    </location>
</feature>
<comment type="cofactor">
    <cofactor evidence="1">
        <name>Mg(2+)</name>
        <dbReference type="ChEBI" id="CHEBI:18420"/>
    </cofactor>
</comment>
<accession>A0A813GB72</accession>
<dbReference type="PRINTS" id="PR00509">
    <property type="entry name" value="PGMPMM"/>
</dbReference>
<dbReference type="Pfam" id="PF02879">
    <property type="entry name" value="PGM_PMM_II"/>
    <property type="match status" value="1"/>
</dbReference>
<feature type="non-terminal residue" evidence="11">
    <location>
        <position position="596"/>
    </location>
</feature>
<dbReference type="Proteomes" id="UP000654075">
    <property type="component" value="Unassembled WGS sequence"/>
</dbReference>
<keyword evidence="3" id="KW-0597">Phosphoprotein</keyword>
<dbReference type="InterPro" id="IPR036900">
    <property type="entry name" value="A-D-PHexomutase_C_sf"/>
</dbReference>
<organism evidence="11 12">
    <name type="scientific">Polarella glacialis</name>
    <name type="common">Dinoflagellate</name>
    <dbReference type="NCBI Taxonomy" id="89957"/>
    <lineage>
        <taxon>Eukaryota</taxon>
        <taxon>Sar</taxon>
        <taxon>Alveolata</taxon>
        <taxon>Dinophyceae</taxon>
        <taxon>Suessiales</taxon>
        <taxon>Suessiaceae</taxon>
        <taxon>Polarella</taxon>
    </lineage>
</organism>
<name>A0A813GB72_POLGL</name>
<evidence type="ECO:0000259" key="10">
    <source>
        <dbReference type="Pfam" id="PF02880"/>
    </source>
</evidence>
<dbReference type="EMBL" id="CAJNNV010028300">
    <property type="protein sequence ID" value="CAE8624040.1"/>
    <property type="molecule type" value="Genomic_DNA"/>
</dbReference>
<dbReference type="Gene3D" id="3.40.120.10">
    <property type="entry name" value="Alpha-D-Glucose-1,6-Bisphosphate, subunit A, domain 3"/>
    <property type="match status" value="3"/>
</dbReference>
<keyword evidence="5 7" id="KW-0460">Magnesium</keyword>
<proteinExistence type="inferred from homology"/>
<dbReference type="InterPro" id="IPR016066">
    <property type="entry name" value="A-D-PHexomutase_CS"/>
</dbReference>
<dbReference type="OMA" id="RYKSKEF"/>
<dbReference type="InterPro" id="IPR016055">
    <property type="entry name" value="A-D-PHexomutase_a/b/a-I/II/III"/>
</dbReference>
<dbReference type="GO" id="GO:0005975">
    <property type="term" value="P:carbohydrate metabolic process"/>
    <property type="evidence" value="ECO:0007669"/>
    <property type="project" value="InterPro"/>
</dbReference>
<dbReference type="InterPro" id="IPR005845">
    <property type="entry name" value="A-D-PHexomutase_a/b/a-II"/>
</dbReference>
<dbReference type="GO" id="GO:0008973">
    <property type="term" value="F:phosphopentomutase activity"/>
    <property type="evidence" value="ECO:0007669"/>
    <property type="project" value="TreeGrafter"/>
</dbReference>
<dbReference type="InterPro" id="IPR005841">
    <property type="entry name" value="Alpha-D-phosphohexomutase_SF"/>
</dbReference>
<dbReference type="PROSITE" id="PS00710">
    <property type="entry name" value="PGM_PMM"/>
    <property type="match status" value="1"/>
</dbReference>
<gene>
    <name evidence="11" type="ORF">PGLA1383_LOCUS41234</name>
</gene>
<dbReference type="AlphaFoldDB" id="A0A813GB72"/>
<dbReference type="InterPro" id="IPR005844">
    <property type="entry name" value="A-D-PHexomutase_a/b/a-I"/>
</dbReference>
<evidence type="ECO:0000313" key="11">
    <source>
        <dbReference type="EMBL" id="CAE8624040.1"/>
    </source>
</evidence>
<sequence length="596" mass="65004">KAALQAHVEAGRVGALEELLGSRLEFGTAGLRAAMGPGSGRMNDLVVIQTTQGVCAYLEKSLGKEEAQRRGVCVGFDHRACNGCDSRSMARHVAAVCLQRGFRVFFYSDFVATLVPWCLEQHGCCAGVMVTASHNPAADNGYKLYWGNGAQIIPPHDARIAALIEENLEPWALPTSQFEVEDHPLFQDAGQSLEAYFSCIQSRLCLHQVQNKEWAEKYPVVYTAMHGVGRRFVERAFDAFGHGRSSLHIVQEQAEPDPLFPTAAFPNPEEGKGALELAFREADWAGASCRLVIANDPDADRLAVAERLPVGSGWHVFTGNELGSLLGHWAWRCWRERHPLPADASAVCMIASTVSSKCLAALAAQEGCRFEETLTGFKWMGSRSAELRAEGVDVIFAFEEAIGFCMGDVVKDKDGVAAAAVFVEMAKQLASEGKSCLEHLAQLSDSYGLFLSSNSYVKSSDAALTRRLFERQRGGPGQRSYCKEIGRFQVTGIRDLTTGYDSRTSDGRPELPLNVGGEMITYYFADVELGAVVTLRTSGTEPKIKWYSEMRSAGDRRQACGALLEELVLAVVRQLLDPVGNGLEVRPEDHALLTAA</sequence>
<evidence type="ECO:0000259" key="9">
    <source>
        <dbReference type="Pfam" id="PF02879"/>
    </source>
</evidence>
<evidence type="ECO:0000256" key="6">
    <source>
        <dbReference type="ARBA" id="ARBA00023235"/>
    </source>
</evidence>
<dbReference type="GO" id="GO:0006166">
    <property type="term" value="P:purine ribonucleoside salvage"/>
    <property type="evidence" value="ECO:0007669"/>
    <property type="project" value="TreeGrafter"/>
</dbReference>
<evidence type="ECO:0000256" key="4">
    <source>
        <dbReference type="ARBA" id="ARBA00022723"/>
    </source>
</evidence>
<dbReference type="InterPro" id="IPR005846">
    <property type="entry name" value="A-D-PHexomutase_a/b/a-III"/>
</dbReference>
<dbReference type="PANTHER" id="PTHR45745:SF1">
    <property type="entry name" value="PHOSPHOGLUCOMUTASE 2B-RELATED"/>
    <property type="match status" value="1"/>
</dbReference>
<comment type="caution">
    <text evidence="11">The sequence shown here is derived from an EMBL/GenBank/DDBJ whole genome shotgun (WGS) entry which is preliminary data.</text>
</comment>
<evidence type="ECO:0008006" key="13">
    <source>
        <dbReference type="Google" id="ProtNLM"/>
    </source>
</evidence>
<keyword evidence="6" id="KW-0413">Isomerase</keyword>
<keyword evidence="4 7" id="KW-0479">Metal-binding</keyword>
<keyword evidence="12" id="KW-1185">Reference proteome</keyword>
<dbReference type="SUPFAM" id="SSF55957">
    <property type="entry name" value="Phosphoglucomutase, C-terminal domain"/>
    <property type="match status" value="1"/>
</dbReference>
<evidence type="ECO:0000259" key="8">
    <source>
        <dbReference type="Pfam" id="PF02878"/>
    </source>
</evidence>
<evidence type="ECO:0000256" key="1">
    <source>
        <dbReference type="ARBA" id="ARBA00001946"/>
    </source>
</evidence>
<evidence type="ECO:0000313" key="12">
    <source>
        <dbReference type="Proteomes" id="UP000654075"/>
    </source>
</evidence>
<feature type="domain" description="Alpha-D-phosphohexomutase alpha/beta/alpha" evidence="8">
    <location>
        <begin position="24"/>
        <end position="168"/>
    </location>
</feature>
<comment type="similarity">
    <text evidence="2 7">Belongs to the phosphohexose mutase family.</text>
</comment>
<dbReference type="OrthoDB" id="409777at2759"/>
<dbReference type="PANTHER" id="PTHR45745">
    <property type="entry name" value="PHOSPHOMANNOMUTASE 45A"/>
    <property type="match status" value="1"/>
</dbReference>
<dbReference type="SUPFAM" id="SSF53738">
    <property type="entry name" value="Phosphoglucomutase, first 3 domains"/>
    <property type="match status" value="3"/>
</dbReference>
<reference evidence="11" key="1">
    <citation type="submission" date="2021-02" db="EMBL/GenBank/DDBJ databases">
        <authorList>
            <person name="Dougan E. K."/>
            <person name="Rhodes N."/>
            <person name="Thang M."/>
            <person name="Chan C."/>
        </authorList>
    </citation>
    <scope>NUCLEOTIDE SEQUENCE</scope>
</reference>
<evidence type="ECO:0000256" key="3">
    <source>
        <dbReference type="ARBA" id="ARBA00022553"/>
    </source>
</evidence>
<dbReference type="GO" id="GO:0000287">
    <property type="term" value="F:magnesium ion binding"/>
    <property type="evidence" value="ECO:0007669"/>
    <property type="project" value="InterPro"/>
</dbReference>
<feature type="domain" description="Alpha-D-phosphohexomutase alpha/beta/alpha" evidence="9">
    <location>
        <begin position="196"/>
        <end position="306"/>
    </location>
</feature>
<evidence type="ECO:0000256" key="7">
    <source>
        <dbReference type="RuleBase" id="RU004326"/>
    </source>
</evidence>
<dbReference type="Pfam" id="PF02878">
    <property type="entry name" value="PGM_PMM_I"/>
    <property type="match status" value="1"/>
</dbReference>
<dbReference type="CDD" id="cd05799">
    <property type="entry name" value="PGM2"/>
    <property type="match status" value="1"/>
</dbReference>
<dbReference type="GO" id="GO:0005634">
    <property type="term" value="C:nucleus"/>
    <property type="evidence" value="ECO:0007669"/>
    <property type="project" value="TreeGrafter"/>
</dbReference>
<evidence type="ECO:0000256" key="5">
    <source>
        <dbReference type="ARBA" id="ARBA00022842"/>
    </source>
</evidence>
<dbReference type="Pfam" id="PF02880">
    <property type="entry name" value="PGM_PMM_III"/>
    <property type="match status" value="1"/>
</dbReference>